<reference evidence="3" key="1">
    <citation type="submission" date="2020-05" db="EMBL/GenBank/DDBJ databases">
        <title>Phylogenomic resolution of chytrid fungi.</title>
        <authorList>
            <person name="Stajich J.E."/>
            <person name="Amses K."/>
            <person name="Simmons R."/>
            <person name="Seto K."/>
            <person name="Myers J."/>
            <person name="Bonds A."/>
            <person name="Quandt C.A."/>
            <person name="Barry K."/>
            <person name="Liu P."/>
            <person name="Grigoriev I."/>
            <person name="Longcore J.E."/>
            <person name="James T.Y."/>
        </authorList>
    </citation>
    <scope>NUCLEOTIDE SEQUENCE</scope>
    <source>
        <strain evidence="3">PLAUS21</strain>
    </source>
</reference>
<comment type="caution">
    <text evidence="3">The sequence shown here is derived from an EMBL/GenBank/DDBJ whole genome shotgun (WGS) entry which is preliminary data.</text>
</comment>
<feature type="region of interest" description="Disordered" evidence="1">
    <location>
        <begin position="421"/>
        <end position="449"/>
    </location>
</feature>
<feature type="transmembrane region" description="Helical" evidence="2">
    <location>
        <begin position="256"/>
        <end position="282"/>
    </location>
</feature>
<protein>
    <submittedName>
        <fullName evidence="3">Uncharacterized protein</fullName>
    </submittedName>
</protein>
<keyword evidence="4" id="KW-1185">Reference proteome</keyword>
<sequence length="471" mass="52512">MNTSSYISATVFEWNSSEGCIGAPQKISINVTNALFPMAAISCDPNQIMSVNENCCMISTFTGVSNAYIFTPPVFSNGNDYCRVSDSLYILADGNCIDSNYICTADALLEYKSAGCQGNYSVLDLEIVKYNPKPILWTNIQPPSTYKLQYKTAVEIISFIGTLVSIVGSLIGLGYFTLKYLKTRSSLSLVYAISNFIWSGSNIICMVLLNISGIDGDLKWKVLGVEKLFFDIATLSSTIIKAQSLGTIFDLTNWMYILLLAVIFVVHFGLLLGNYLMFFISTSSAPSSIIYEMAKYTSNIEIFWPMFTIAFNSIGCFLSLTYIINVASKTKKHSILAAARELSSDYEFLTVFTLDYVLFALYFYVSFTRTYSIALGSDANYFSSQGILQFLLFAHNSGMIYCSMYYKTVLKRIVSRRKGRNFKSRNIPKEQNRIGTVNHSPLGEPVSPNDAVTISTLKHQDTITKKSNREA</sequence>
<evidence type="ECO:0000256" key="1">
    <source>
        <dbReference type="SAM" id="MobiDB-lite"/>
    </source>
</evidence>
<feature type="transmembrane region" description="Helical" evidence="2">
    <location>
        <begin position="387"/>
        <end position="406"/>
    </location>
</feature>
<keyword evidence="2" id="KW-0812">Transmembrane</keyword>
<proteinExistence type="predicted"/>
<name>A0AAD5Y1P8_9FUNG</name>
<keyword evidence="2" id="KW-1133">Transmembrane helix</keyword>
<dbReference type="Proteomes" id="UP001210925">
    <property type="component" value="Unassembled WGS sequence"/>
</dbReference>
<feature type="transmembrane region" description="Helical" evidence="2">
    <location>
        <begin position="189"/>
        <end position="209"/>
    </location>
</feature>
<evidence type="ECO:0000313" key="3">
    <source>
        <dbReference type="EMBL" id="KAJ3254599.1"/>
    </source>
</evidence>
<gene>
    <name evidence="3" type="ORF">HK103_007084</name>
</gene>
<dbReference type="EMBL" id="JADGKB010000082">
    <property type="protein sequence ID" value="KAJ3254599.1"/>
    <property type="molecule type" value="Genomic_DNA"/>
</dbReference>
<evidence type="ECO:0000313" key="4">
    <source>
        <dbReference type="Proteomes" id="UP001210925"/>
    </source>
</evidence>
<evidence type="ECO:0000256" key="2">
    <source>
        <dbReference type="SAM" id="Phobius"/>
    </source>
</evidence>
<organism evidence="3 4">
    <name type="scientific">Boothiomyces macroporosus</name>
    <dbReference type="NCBI Taxonomy" id="261099"/>
    <lineage>
        <taxon>Eukaryota</taxon>
        <taxon>Fungi</taxon>
        <taxon>Fungi incertae sedis</taxon>
        <taxon>Chytridiomycota</taxon>
        <taxon>Chytridiomycota incertae sedis</taxon>
        <taxon>Chytridiomycetes</taxon>
        <taxon>Rhizophydiales</taxon>
        <taxon>Terramycetaceae</taxon>
        <taxon>Boothiomyces</taxon>
    </lineage>
</organism>
<keyword evidence="2" id="KW-0472">Membrane</keyword>
<dbReference type="AlphaFoldDB" id="A0AAD5Y1P8"/>
<feature type="transmembrane region" description="Helical" evidence="2">
    <location>
        <begin position="302"/>
        <end position="327"/>
    </location>
</feature>
<feature type="transmembrane region" description="Helical" evidence="2">
    <location>
        <begin position="156"/>
        <end position="177"/>
    </location>
</feature>
<feature type="transmembrane region" description="Helical" evidence="2">
    <location>
        <begin position="348"/>
        <end position="367"/>
    </location>
</feature>
<accession>A0AAD5Y1P8</accession>